<evidence type="ECO:0000256" key="1">
    <source>
        <dbReference type="SAM" id="Phobius"/>
    </source>
</evidence>
<accession>A0A4Q9M857</accession>
<protein>
    <submittedName>
        <fullName evidence="2">Uncharacterized protein</fullName>
    </submittedName>
</protein>
<sequence>MRLLDGRRRACIFDLGSSSAVTAGASSFRRSMCTNVEMRMCSLALCLVILSGLVIFPLAVLYD</sequence>
<organism evidence="2">
    <name type="scientific">Dichomitus squalens</name>
    <dbReference type="NCBI Taxonomy" id="114155"/>
    <lineage>
        <taxon>Eukaryota</taxon>
        <taxon>Fungi</taxon>
        <taxon>Dikarya</taxon>
        <taxon>Basidiomycota</taxon>
        <taxon>Agaricomycotina</taxon>
        <taxon>Agaricomycetes</taxon>
        <taxon>Polyporales</taxon>
        <taxon>Polyporaceae</taxon>
        <taxon>Dichomitus</taxon>
    </lineage>
</organism>
<dbReference type="Proteomes" id="UP000292957">
    <property type="component" value="Unassembled WGS sequence"/>
</dbReference>
<evidence type="ECO:0000313" key="2">
    <source>
        <dbReference type="EMBL" id="TBU22052.1"/>
    </source>
</evidence>
<reference evidence="2" key="1">
    <citation type="submission" date="2019-01" db="EMBL/GenBank/DDBJ databases">
        <title>Draft genome sequences of three monokaryotic isolates of the white-rot basidiomycete fungus Dichomitus squalens.</title>
        <authorList>
            <consortium name="DOE Joint Genome Institute"/>
            <person name="Lopez S.C."/>
            <person name="Andreopoulos B."/>
            <person name="Pangilinan J."/>
            <person name="Lipzen A."/>
            <person name="Riley R."/>
            <person name="Ahrendt S."/>
            <person name="Ng V."/>
            <person name="Barry K."/>
            <person name="Daum C."/>
            <person name="Grigoriev I.V."/>
            <person name="Hilden K.S."/>
            <person name="Makela M.R."/>
            <person name="de Vries R.P."/>
        </authorList>
    </citation>
    <scope>NUCLEOTIDE SEQUENCE [LARGE SCALE GENOMIC DNA]</scope>
    <source>
        <strain evidence="2">OM18370.1</strain>
    </source>
</reference>
<dbReference type="AlphaFoldDB" id="A0A4Q9M857"/>
<feature type="transmembrane region" description="Helical" evidence="1">
    <location>
        <begin position="40"/>
        <end position="62"/>
    </location>
</feature>
<name>A0A4Q9M857_9APHY</name>
<dbReference type="EMBL" id="ML143559">
    <property type="protein sequence ID" value="TBU22052.1"/>
    <property type="molecule type" value="Genomic_DNA"/>
</dbReference>
<keyword evidence="1" id="KW-1133">Transmembrane helix</keyword>
<keyword evidence="1" id="KW-0812">Transmembrane</keyword>
<proteinExistence type="predicted"/>
<keyword evidence="1" id="KW-0472">Membrane</keyword>
<gene>
    <name evidence="2" type="ORF">BD311DRAFT_771031</name>
</gene>